<dbReference type="AlphaFoldDB" id="A0A518D905"/>
<evidence type="ECO:0000313" key="3">
    <source>
        <dbReference type="EMBL" id="QDU87959.1"/>
    </source>
</evidence>
<proteinExistence type="predicted"/>
<keyword evidence="1" id="KW-0175">Coiled coil</keyword>
<sequence length="318" mass="36088">MPTILEAPPPTHREAPPPSPPERLRLETAAVRLSFTWFGAKKTLSADQKAQAAEAFGAAGDSLSAGKKLLDTRHPKYRGVSAVRSQAVAYWRGVSLPFPEPGVRLVRRGDIETLQHRFEGYREELREAVQELDEVYGELRDSARRRLGELFESGDYPERLGGLFAVEWDFPSVEPPEYLRRLSPELYQRECERTRARFEEAVALAEQAFGEELQRLVSHLAERLEGRTDGKPKVFRDSAVENLQAFFERFRCLRLSTSGELDELVDEAEAVLAGVRPERLRNHTSLREQAAEGLGRVARSLESLLVDRPRRRVMRRGA</sequence>
<reference evidence="3 4" key="1">
    <citation type="submission" date="2019-02" db="EMBL/GenBank/DDBJ databases">
        <title>Deep-cultivation of Planctomycetes and their phenomic and genomic characterization uncovers novel biology.</title>
        <authorList>
            <person name="Wiegand S."/>
            <person name="Jogler M."/>
            <person name="Boedeker C."/>
            <person name="Pinto D."/>
            <person name="Vollmers J."/>
            <person name="Rivas-Marin E."/>
            <person name="Kohn T."/>
            <person name="Peeters S.H."/>
            <person name="Heuer A."/>
            <person name="Rast P."/>
            <person name="Oberbeckmann S."/>
            <person name="Bunk B."/>
            <person name="Jeske O."/>
            <person name="Meyerdierks A."/>
            <person name="Storesund J.E."/>
            <person name="Kallscheuer N."/>
            <person name="Luecker S."/>
            <person name="Lage O.M."/>
            <person name="Pohl T."/>
            <person name="Merkel B.J."/>
            <person name="Hornburger P."/>
            <person name="Mueller R.-W."/>
            <person name="Bruemmer F."/>
            <person name="Labrenz M."/>
            <person name="Spormann A.M."/>
            <person name="Op den Camp H."/>
            <person name="Overmann J."/>
            <person name="Amann R."/>
            <person name="Jetten M.S.M."/>
            <person name="Mascher T."/>
            <person name="Medema M.H."/>
            <person name="Devos D.P."/>
            <person name="Kaster A.-K."/>
            <person name="Ovreas L."/>
            <person name="Rohde M."/>
            <person name="Galperin M.Y."/>
            <person name="Jogler C."/>
        </authorList>
    </citation>
    <scope>NUCLEOTIDE SEQUENCE [LARGE SCALE GENOMIC DNA]</scope>
    <source>
        <strain evidence="3 4">Pla175</strain>
    </source>
</reference>
<dbReference type="RefSeq" id="WP_231954226.1">
    <property type="nucleotide sequence ID" value="NZ_CP036291.1"/>
</dbReference>
<feature type="coiled-coil region" evidence="1">
    <location>
        <begin position="111"/>
        <end position="142"/>
    </location>
</feature>
<accession>A0A518D905</accession>
<organism evidence="3 4">
    <name type="scientific">Pirellulimonas nuda</name>
    <dbReference type="NCBI Taxonomy" id="2528009"/>
    <lineage>
        <taxon>Bacteria</taxon>
        <taxon>Pseudomonadati</taxon>
        <taxon>Planctomycetota</taxon>
        <taxon>Planctomycetia</taxon>
        <taxon>Pirellulales</taxon>
        <taxon>Lacipirellulaceae</taxon>
        <taxon>Pirellulimonas</taxon>
    </lineage>
</organism>
<name>A0A518D905_9BACT</name>
<evidence type="ECO:0000256" key="2">
    <source>
        <dbReference type="SAM" id="MobiDB-lite"/>
    </source>
</evidence>
<protein>
    <recommendedName>
        <fullName evidence="5">DUF3150 domain-containing protein</fullName>
    </recommendedName>
</protein>
<gene>
    <name evidence="3" type="ORF">Pla175_13260</name>
</gene>
<dbReference type="KEGG" id="pnd:Pla175_13260"/>
<dbReference type="EMBL" id="CP036291">
    <property type="protein sequence ID" value="QDU87959.1"/>
    <property type="molecule type" value="Genomic_DNA"/>
</dbReference>
<keyword evidence="4" id="KW-1185">Reference proteome</keyword>
<evidence type="ECO:0008006" key="5">
    <source>
        <dbReference type="Google" id="ProtNLM"/>
    </source>
</evidence>
<dbReference type="Proteomes" id="UP000317429">
    <property type="component" value="Chromosome"/>
</dbReference>
<evidence type="ECO:0000313" key="4">
    <source>
        <dbReference type="Proteomes" id="UP000317429"/>
    </source>
</evidence>
<feature type="region of interest" description="Disordered" evidence="2">
    <location>
        <begin position="1"/>
        <end position="22"/>
    </location>
</feature>
<evidence type="ECO:0000256" key="1">
    <source>
        <dbReference type="SAM" id="Coils"/>
    </source>
</evidence>